<dbReference type="AlphaFoldDB" id="A0AAD1XKJ3"/>
<feature type="region of interest" description="Disordered" evidence="1">
    <location>
        <begin position="223"/>
        <end position="247"/>
    </location>
</feature>
<dbReference type="EMBL" id="CAMPGE010015726">
    <property type="protein sequence ID" value="CAI2374334.1"/>
    <property type="molecule type" value="Genomic_DNA"/>
</dbReference>
<keyword evidence="3" id="KW-1185">Reference proteome</keyword>
<gene>
    <name evidence="2" type="ORF">ECRASSUSDP1_LOCUS15686</name>
</gene>
<evidence type="ECO:0000313" key="3">
    <source>
        <dbReference type="Proteomes" id="UP001295684"/>
    </source>
</evidence>
<dbReference type="Proteomes" id="UP001295684">
    <property type="component" value="Unassembled WGS sequence"/>
</dbReference>
<feature type="compositionally biased region" description="Basic residues" evidence="1">
    <location>
        <begin position="223"/>
        <end position="239"/>
    </location>
</feature>
<protein>
    <submittedName>
        <fullName evidence="2">Uncharacterized protein</fullName>
    </submittedName>
</protein>
<evidence type="ECO:0000313" key="2">
    <source>
        <dbReference type="EMBL" id="CAI2374334.1"/>
    </source>
</evidence>
<comment type="caution">
    <text evidence="2">The sequence shown here is derived from an EMBL/GenBank/DDBJ whole genome shotgun (WGS) entry which is preliminary data.</text>
</comment>
<evidence type="ECO:0000256" key="1">
    <source>
        <dbReference type="SAM" id="MobiDB-lite"/>
    </source>
</evidence>
<accession>A0AAD1XKJ3</accession>
<sequence>MEFLKSLSSINITITDNKDSRKKKLVEQYQRDLSLKFAASLKYPIEDLKFGRKIKPKKVARLPLTRVSTMKSIVRPRRSLEDLQTPATGMSSSTSQNKVTFKRPIMSNKFIQEKLEQDQKQSVRQTSREIPVIRKNYKTKTSRRELTLNSRGLVVRNTAQASLSKNISQDKNRFLKISENFIQNEASKVLSINKTSCPDFPTKKIGTSMGTNIQILPKISKQKRQNLYKTTHSGRSRTRKFGEWMKN</sequence>
<organism evidence="2 3">
    <name type="scientific">Euplotes crassus</name>
    <dbReference type="NCBI Taxonomy" id="5936"/>
    <lineage>
        <taxon>Eukaryota</taxon>
        <taxon>Sar</taxon>
        <taxon>Alveolata</taxon>
        <taxon>Ciliophora</taxon>
        <taxon>Intramacronucleata</taxon>
        <taxon>Spirotrichea</taxon>
        <taxon>Hypotrichia</taxon>
        <taxon>Euplotida</taxon>
        <taxon>Euplotidae</taxon>
        <taxon>Moneuplotes</taxon>
    </lineage>
</organism>
<name>A0AAD1XKJ3_EUPCR</name>
<reference evidence="2" key="1">
    <citation type="submission" date="2023-07" db="EMBL/GenBank/DDBJ databases">
        <authorList>
            <consortium name="AG Swart"/>
            <person name="Singh M."/>
            <person name="Singh A."/>
            <person name="Seah K."/>
            <person name="Emmerich C."/>
        </authorList>
    </citation>
    <scope>NUCLEOTIDE SEQUENCE</scope>
    <source>
        <strain evidence="2">DP1</strain>
    </source>
</reference>
<proteinExistence type="predicted"/>